<feature type="compositionally biased region" description="Low complexity" evidence="1">
    <location>
        <begin position="387"/>
        <end position="400"/>
    </location>
</feature>
<gene>
    <name evidence="3" type="ORF">K490DRAFT_75916</name>
</gene>
<feature type="compositionally biased region" description="Low complexity" evidence="1">
    <location>
        <begin position="148"/>
        <end position="161"/>
    </location>
</feature>
<feature type="compositionally biased region" description="Low complexity" evidence="1">
    <location>
        <begin position="213"/>
        <end position="231"/>
    </location>
</feature>
<feature type="compositionally biased region" description="Basic and acidic residues" evidence="1">
    <location>
        <begin position="102"/>
        <end position="112"/>
    </location>
</feature>
<protein>
    <recommendedName>
        <fullName evidence="2">WW domain-containing protein</fullName>
    </recommendedName>
</protein>
<feature type="compositionally biased region" description="Gly residues" evidence="1">
    <location>
        <begin position="377"/>
        <end position="386"/>
    </location>
</feature>
<dbReference type="Proteomes" id="UP000799776">
    <property type="component" value="Unassembled WGS sequence"/>
</dbReference>
<feature type="compositionally biased region" description="Gly residues" evidence="1">
    <location>
        <begin position="199"/>
        <end position="212"/>
    </location>
</feature>
<feature type="compositionally biased region" description="Low complexity" evidence="1">
    <location>
        <begin position="172"/>
        <end position="198"/>
    </location>
</feature>
<evidence type="ECO:0000313" key="4">
    <source>
        <dbReference type="Proteomes" id="UP000799776"/>
    </source>
</evidence>
<proteinExistence type="predicted"/>
<accession>A0A9P4HMK8</accession>
<dbReference type="PROSITE" id="PS50020">
    <property type="entry name" value="WW_DOMAIN_2"/>
    <property type="match status" value="1"/>
</dbReference>
<dbReference type="Pfam" id="PF00397">
    <property type="entry name" value="WW"/>
    <property type="match status" value="1"/>
</dbReference>
<evidence type="ECO:0000313" key="3">
    <source>
        <dbReference type="EMBL" id="KAF2084399.1"/>
    </source>
</evidence>
<reference evidence="3" key="1">
    <citation type="journal article" date="2020" name="Stud. Mycol.">
        <title>101 Dothideomycetes genomes: a test case for predicting lifestyles and emergence of pathogens.</title>
        <authorList>
            <person name="Haridas S."/>
            <person name="Albert R."/>
            <person name="Binder M."/>
            <person name="Bloem J."/>
            <person name="Labutti K."/>
            <person name="Salamov A."/>
            <person name="Andreopoulos B."/>
            <person name="Baker S."/>
            <person name="Barry K."/>
            <person name="Bills G."/>
            <person name="Bluhm B."/>
            <person name="Cannon C."/>
            <person name="Castanera R."/>
            <person name="Culley D."/>
            <person name="Daum C."/>
            <person name="Ezra D."/>
            <person name="Gonzalez J."/>
            <person name="Henrissat B."/>
            <person name="Kuo A."/>
            <person name="Liang C."/>
            <person name="Lipzen A."/>
            <person name="Lutzoni F."/>
            <person name="Magnuson J."/>
            <person name="Mondo S."/>
            <person name="Nolan M."/>
            <person name="Ohm R."/>
            <person name="Pangilinan J."/>
            <person name="Park H.-J."/>
            <person name="Ramirez L."/>
            <person name="Alfaro M."/>
            <person name="Sun H."/>
            <person name="Tritt A."/>
            <person name="Yoshinaga Y."/>
            <person name="Zwiers L.-H."/>
            <person name="Turgeon B."/>
            <person name="Goodwin S."/>
            <person name="Spatafora J."/>
            <person name="Crous P."/>
            <person name="Grigoriev I."/>
        </authorList>
    </citation>
    <scope>NUCLEOTIDE SEQUENCE</scope>
    <source>
        <strain evidence="3">CBS 121410</strain>
    </source>
</reference>
<evidence type="ECO:0000256" key="1">
    <source>
        <dbReference type="SAM" id="MobiDB-lite"/>
    </source>
</evidence>
<dbReference type="CDD" id="cd00201">
    <property type="entry name" value="WW"/>
    <property type="match status" value="1"/>
</dbReference>
<feature type="domain" description="WW" evidence="2">
    <location>
        <begin position="23"/>
        <end position="57"/>
    </location>
</feature>
<feature type="compositionally biased region" description="Polar residues" evidence="1">
    <location>
        <begin position="286"/>
        <end position="296"/>
    </location>
</feature>
<dbReference type="InterPro" id="IPR001202">
    <property type="entry name" value="WW_dom"/>
</dbReference>
<feature type="region of interest" description="Disordered" evidence="1">
    <location>
        <begin position="1"/>
        <end position="29"/>
    </location>
</feature>
<dbReference type="AlphaFoldDB" id="A0A9P4HMK8"/>
<dbReference type="SMART" id="SM00456">
    <property type="entry name" value="WW"/>
    <property type="match status" value="1"/>
</dbReference>
<sequence>MADPTPAQAPLSPDAGPTDPHLPELPSGWIAQWDGTSRKYYYVQISTGHSQWDKPTSEEPVGTRGSRSNTPANAIRDQPIMSPDGNGMARGPDGSATYAPDGKSEDYSEDRGLGSTAMNMLMHKQSGHNQSGLGGIASSFLGGGSHGGSQSQASGHSSSGLVGQLASGLLGSGKPHGQQQQQQQQQAHGTGSSSHQQSGLGGMLGGMLGGSHGSQNYGYSSSGTSGTYSGTAPSAQYQPQGSHVSSTHSPSAQYGTQSYAQTPSYGQSGPNQYGAPTHTQGGHPPQHTSSFGQQNMDFPPPPQQHHQSYGSPANAHTLASAPYDQYGQNSSTSFPPPPPPSQNHGGYGAAQPPHGSAVHASYGQTPMYGQESHSQTGYGGQQGYGAGQQQQQQHGNYAAYSNASRPPQPGW</sequence>
<comment type="caution">
    <text evidence="3">The sequence shown here is derived from an EMBL/GenBank/DDBJ whole genome shotgun (WGS) entry which is preliminary data.</text>
</comment>
<name>A0A9P4HMK8_9PEZI</name>
<dbReference type="PROSITE" id="PS01159">
    <property type="entry name" value="WW_DOMAIN_1"/>
    <property type="match status" value="1"/>
</dbReference>
<keyword evidence="4" id="KW-1185">Reference proteome</keyword>
<dbReference type="OrthoDB" id="2367685at2759"/>
<dbReference type="InterPro" id="IPR036020">
    <property type="entry name" value="WW_dom_sf"/>
</dbReference>
<dbReference type="SUPFAM" id="SSF51045">
    <property type="entry name" value="WW domain"/>
    <property type="match status" value="1"/>
</dbReference>
<feature type="compositionally biased region" description="Polar residues" evidence="1">
    <location>
        <begin position="232"/>
        <end position="271"/>
    </location>
</feature>
<organism evidence="3 4">
    <name type="scientific">Saccharata proteae CBS 121410</name>
    <dbReference type="NCBI Taxonomy" id="1314787"/>
    <lineage>
        <taxon>Eukaryota</taxon>
        <taxon>Fungi</taxon>
        <taxon>Dikarya</taxon>
        <taxon>Ascomycota</taxon>
        <taxon>Pezizomycotina</taxon>
        <taxon>Dothideomycetes</taxon>
        <taxon>Dothideomycetes incertae sedis</taxon>
        <taxon>Botryosphaeriales</taxon>
        <taxon>Saccharataceae</taxon>
        <taxon>Saccharata</taxon>
    </lineage>
</organism>
<feature type="region of interest" description="Disordered" evidence="1">
    <location>
        <begin position="47"/>
        <end position="411"/>
    </location>
</feature>
<dbReference type="EMBL" id="ML978742">
    <property type="protein sequence ID" value="KAF2084399.1"/>
    <property type="molecule type" value="Genomic_DNA"/>
</dbReference>
<evidence type="ECO:0000259" key="2">
    <source>
        <dbReference type="PROSITE" id="PS50020"/>
    </source>
</evidence>
<dbReference type="Gene3D" id="2.20.70.10">
    <property type="match status" value="1"/>
</dbReference>